<dbReference type="InterPro" id="IPR004919">
    <property type="entry name" value="GmrSD_N"/>
</dbReference>
<dbReference type="STRING" id="388280.SAMN04488057_1292"/>
<dbReference type="OrthoDB" id="9798761at2"/>
<protein>
    <recommendedName>
        <fullName evidence="1">GmrSD restriction endonucleases N-terminal domain-containing protein</fullName>
    </recommendedName>
</protein>
<feature type="domain" description="GmrSD restriction endonucleases N-terminal" evidence="1">
    <location>
        <begin position="7"/>
        <end position="214"/>
    </location>
</feature>
<evidence type="ECO:0000313" key="3">
    <source>
        <dbReference type="Proteomes" id="UP000184513"/>
    </source>
</evidence>
<dbReference type="AlphaFoldDB" id="A0A1M7QV36"/>
<keyword evidence="3" id="KW-1185">Reference proteome</keyword>
<reference evidence="2 3" key="1">
    <citation type="submission" date="2016-11" db="EMBL/GenBank/DDBJ databases">
        <authorList>
            <person name="Jaros S."/>
            <person name="Januszkiewicz K."/>
            <person name="Wedrychowicz H."/>
        </authorList>
    </citation>
    <scope>NUCLEOTIDE SEQUENCE [LARGE SCALE GENOMIC DNA]</scope>
    <source>
        <strain evidence="2 3">CGMCC 1.6102</strain>
    </source>
</reference>
<dbReference type="EMBL" id="FRCY01000029">
    <property type="protein sequence ID" value="SHN35757.1"/>
    <property type="molecule type" value="Genomic_DNA"/>
</dbReference>
<dbReference type="RefSeq" id="WP_073098400.1">
    <property type="nucleotide sequence ID" value="NZ_FRCY01000029.1"/>
</dbReference>
<dbReference type="PANTHER" id="PTHR37292">
    <property type="entry name" value="VNG6097C"/>
    <property type="match status" value="1"/>
</dbReference>
<proteinExistence type="predicted"/>
<name>A0A1M7QV36_9BACT</name>
<dbReference type="Proteomes" id="UP000184513">
    <property type="component" value="Unassembled WGS sequence"/>
</dbReference>
<sequence length="522" mass="60216">MADTLTIQKVIDRITSGDIRIPAFQRDFVWDADQVAFLLDSIYKGFPIGTVILWKTDKKLTTEKNLGYFELPEPRKDYPVNYVLDGQQRLTSLFSVFQTTLTPNSEEWTDIYFDLNADISIQESAFIGLDEEEVDLSRHFPVKTFFDSVGYRKATATLDDQKLTKIDEVSRKFLSYIIPDIVFETDDMNEVAIVFERINRAGTELNVFELLSAWSWSDSFDLVEKFDELQDEISEHGYEELSSDRDLQLRITAGIIKGSTAPSTILSMTGDEIRGNFEVVKNGIIGAIDYLKRELLIKHYKQVAFPGLLVPLSAFFATTKRDGANYSSKQNQIIKKWFWRSLFSRRFSAGVNEKQATDINFFKKLRADENYDFKFPTEEIKIDFMKASFSAGNANSRTLIAMLNQKSPKSFLSGANIDIDKVLKKGSKHEYHHIFPKKHLERLEKTRRDINCLANICFLTRADNNTIKDKSPSQYSIKMNDSTKDEYLDRALVPRNFDKVSYEEFLAERNKMLVDFAENLMK</sequence>
<dbReference type="Pfam" id="PF03235">
    <property type="entry name" value="GmrSD_N"/>
    <property type="match status" value="1"/>
</dbReference>
<organism evidence="2 3">
    <name type="scientific">Cyclobacterium lianum</name>
    <dbReference type="NCBI Taxonomy" id="388280"/>
    <lineage>
        <taxon>Bacteria</taxon>
        <taxon>Pseudomonadati</taxon>
        <taxon>Bacteroidota</taxon>
        <taxon>Cytophagia</taxon>
        <taxon>Cytophagales</taxon>
        <taxon>Cyclobacteriaceae</taxon>
        <taxon>Cyclobacterium</taxon>
    </lineage>
</organism>
<gene>
    <name evidence="2" type="ORF">SAMN04488057_1292</name>
</gene>
<dbReference type="PANTHER" id="PTHR37292:SF2">
    <property type="entry name" value="DUF262 DOMAIN-CONTAINING PROTEIN"/>
    <property type="match status" value="1"/>
</dbReference>
<accession>A0A1M7QV36</accession>
<evidence type="ECO:0000259" key="1">
    <source>
        <dbReference type="Pfam" id="PF03235"/>
    </source>
</evidence>
<evidence type="ECO:0000313" key="2">
    <source>
        <dbReference type="EMBL" id="SHN35757.1"/>
    </source>
</evidence>